<protein>
    <submittedName>
        <fullName evidence="1">Uncharacterized protein</fullName>
    </submittedName>
</protein>
<organism evidence="1 2">
    <name type="scientific">Staphylococcus aureus</name>
    <dbReference type="NCBI Taxonomy" id="1280"/>
    <lineage>
        <taxon>Bacteria</taxon>
        <taxon>Bacillati</taxon>
        <taxon>Bacillota</taxon>
        <taxon>Bacilli</taxon>
        <taxon>Bacillales</taxon>
        <taxon>Staphylococcaceae</taxon>
        <taxon>Staphylococcus</taxon>
    </lineage>
</organism>
<dbReference type="AlphaFoldDB" id="A0A380DTN1"/>
<name>A0A380DTN1_STAAU</name>
<gene>
    <name evidence="1" type="ORF">NCTC5664_01545</name>
</gene>
<sequence>MYKGSYKQQILYHKLVFAEKTEYIKPTTILAKNVFIFVSTIFCKYERNPNSTTNAIRICPIRMCVIGTDKPVDCNKIKLSANVLKLYIPIIRIIKGKIKASNRRSITFRLIENFKPASWTFLYLKTSIQMIAAIMVLDL</sequence>
<evidence type="ECO:0000313" key="1">
    <source>
        <dbReference type="EMBL" id="SUK46748.1"/>
    </source>
</evidence>
<proteinExistence type="predicted"/>
<accession>A0A380DTN1</accession>
<dbReference type="Proteomes" id="UP000254502">
    <property type="component" value="Unassembled WGS sequence"/>
</dbReference>
<reference evidence="1 2" key="1">
    <citation type="submission" date="2018-06" db="EMBL/GenBank/DDBJ databases">
        <authorList>
            <consortium name="Pathogen Informatics"/>
            <person name="Doyle S."/>
        </authorList>
    </citation>
    <scope>NUCLEOTIDE SEQUENCE [LARGE SCALE GENOMIC DNA]</scope>
    <source>
        <strain evidence="1 2">NCTC5664</strain>
    </source>
</reference>
<evidence type="ECO:0000313" key="2">
    <source>
        <dbReference type="Proteomes" id="UP000254502"/>
    </source>
</evidence>
<dbReference type="EMBL" id="UHAQ01000002">
    <property type="protein sequence ID" value="SUK46748.1"/>
    <property type="molecule type" value="Genomic_DNA"/>
</dbReference>